<dbReference type="Gene3D" id="2.30.110.10">
    <property type="entry name" value="Electron Transport, Fmn-binding Protein, Chain A"/>
    <property type="match status" value="1"/>
</dbReference>
<name>A0A1I1NAU6_RUMAL</name>
<evidence type="ECO:0000313" key="2">
    <source>
        <dbReference type="Proteomes" id="UP000182192"/>
    </source>
</evidence>
<reference evidence="1 2" key="1">
    <citation type="submission" date="2016-10" db="EMBL/GenBank/DDBJ databases">
        <authorList>
            <person name="de Groot N.N."/>
        </authorList>
    </citation>
    <scope>NUCLEOTIDE SEQUENCE [LARGE SCALE GENOMIC DNA]</scope>
    <source>
        <strain evidence="1 2">AR67</strain>
    </source>
</reference>
<accession>A0A1I1NAU6</accession>
<evidence type="ECO:0008006" key="3">
    <source>
        <dbReference type="Google" id="ProtNLM"/>
    </source>
</evidence>
<proteinExistence type="predicted"/>
<dbReference type="PANTHER" id="PTHR34071">
    <property type="entry name" value="5-NITROIMIDAZOLE ANTIBIOTICS RESISTANCE PROTEIN, NIMA-FAMILY-RELATED PROTEIN-RELATED"/>
    <property type="match status" value="1"/>
</dbReference>
<evidence type="ECO:0000313" key="1">
    <source>
        <dbReference type="EMBL" id="SFC91893.1"/>
    </source>
</evidence>
<dbReference type="InterPro" id="IPR024747">
    <property type="entry name" value="Pyridox_Oxase-rel"/>
</dbReference>
<dbReference type="EMBL" id="FOKQ01000025">
    <property type="protein sequence ID" value="SFC91893.1"/>
    <property type="molecule type" value="Genomic_DNA"/>
</dbReference>
<dbReference type="RefSeq" id="WP_242940853.1">
    <property type="nucleotide sequence ID" value="NZ_FOKQ01000025.1"/>
</dbReference>
<dbReference type="PANTHER" id="PTHR34071:SF2">
    <property type="entry name" value="FLAVIN-NUCLEOTIDE-BINDING PROTEIN"/>
    <property type="match status" value="1"/>
</dbReference>
<dbReference type="Proteomes" id="UP000182192">
    <property type="component" value="Unassembled WGS sequence"/>
</dbReference>
<dbReference type="InterPro" id="IPR012349">
    <property type="entry name" value="Split_barrel_FMN-bd"/>
</dbReference>
<sequence length="165" mass="18560">MFHVEHSGDDMRRNDREVTDKYEIADFIGKQQIIRVGFADEGEVYIVPVNYGLDISDGNFVFYFHGAKAGRKYELAKKSPDVGFEIDGGYQLMTSETACGYSAHFKSVIGTGRLSLIEDDTEKIHALGRIMAQISGKADWEFSKQMLSETAVFRLEVRSLTCKAK</sequence>
<dbReference type="SUPFAM" id="SSF50475">
    <property type="entry name" value="FMN-binding split barrel"/>
    <property type="match status" value="1"/>
</dbReference>
<dbReference type="Pfam" id="PF12900">
    <property type="entry name" value="Pyridox_ox_2"/>
    <property type="match status" value="1"/>
</dbReference>
<organism evidence="1 2">
    <name type="scientific">Ruminococcus albus</name>
    <dbReference type="NCBI Taxonomy" id="1264"/>
    <lineage>
        <taxon>Bacteria</taxon>
        <taxon>Bacillati</taxon>
        <taxon>Bacillota</taxon>
        <taxon>Clostridia</taxon>
        <taxon>Eubacteriales</taxon>
        <taxon>Oscillospiraceae</taxon>
        <taxon>Ruminococcus</taxon>
    </lineage>
</organism>
<protein>
    <recommendedName>
        <fullName evidence="3">5-nitroimidazole antibiotic resistance protein</fullName>
    </recommendedName>
</protein>
<gene>
    <name evidence="1" type="ORF">SAMN02910406_02666</name>
</gene>
<dbReference type="AlphaFoldDB" id="A0A1I1NAU6"/>